<protein>
    <recommendedName>
        <fullName evidence="2">DUF5723 domain-containing protein</fullName>
    </recommendedName>
</protein>
<dbReference type="Proteomes" id="UP000270046">
    <property type="component" value="Chromosome"/>
</dbReference>
<sequence length="482" mass="54578">MNKIFIIISFVLFSLSASAQQFAQFNTGSLYDSFENPSQRAFIPDSSRAIAFNFFVPNFDANLYVTGNAQRALKSRAFTGNYDVSSLAPPGRGGLNHFNVGGNNYWIMLKFYTNLSGDVEMGFSAQSRVESKGLLTDESVRFFSGPETFPKDYYENVFNNHYKLQIYDQLSYTYRERIDKQLAIGFKLSYLSGVQYAKIDVVNSAVQFNRIQDINGEESADVYMQGRYYHSYVPGRLDGRDFLPNFRNPGASITMGASYRTEDGITIQGNVKDLGFIHWSKRSLITDFNNTVTINGINTAHREDSIYNTSYKLFTGNGTLTGFNTKTNAKAELSVTKNYWFDDEKTIRYFPTVIAQKELFYSGFTGAWVNSVQKNNLVGTLTATYDDYKLFNLGLQFMVKSPNAEFFIGTERLVNTGRFTLAALNNTGQINHVGNYTGADIFFGFSLKFGRVIEHPMNASYIPMGEKGFFGRLFGRIFKTYR</sequence>
<feature type="domain" description="DUF5723" evidence="2">
    <location>
        <begin position="115"/>
        <end position="410"/>
    </location>
</feature>
<gene>
    <name evidence="3" type="ORF">HYN43_011665</name>
</gene>
<evidence type="ECO:0000313" key="4">
    <source>
        <dbReference type="Proteomes" id="UP000270046"/>
    </source>
</evidence>
<feature type="signal peptide" evidence="1">
    <location>
        <begin position="1"/>
        <end position="19"/>
    </location>
</feature>
<reference evidence="3 4" key="1">
    <citation type="submission" date="2018-10" db="EMBL/GenBank/DDBJ databases">
        <title>Genome sequencing of Mucilaginibacter sp. HYN0043.</title>
        <authorList>
            <person name="Kim M."/>
            <person name="Yi H."/>
        </authorList>
    </citation>
    <scope>NUCLEOTIDE SEQUENCE [LARGE SCALE GENOMIC DNA]</scope>
    <source>
        <strain evidence="3 4">HYN0043</strain>
    </source>
</reference>
<dbReference type="OrthoDB" id="783295at2"/>
<proteinExistence type="predicted"/>
<name>A0A494VXD1_9SPHI</name>
<dbReference type="EMBL" id="CP032869">
    <property type="protein sequence ID" value="AYL95905.1"/>
    <property type="molecule type" value="Genomic_DNA"/>
</dbReference>
<keyword evidence="1" id="KW-0732">Signal</keyword>
<accession>A0A494VXD1</accession>
<evidence type="ECO:0000259" key="2">
    <source>
        <dbReference type="Pfam" id="PF18990"/>
    </source>
</evidence>
<keyword evidence="4" id="KW-1185">Reference proteome</keyword>
<evidence type="ECO:0000256" key="1">
    <source>
        <dbReference type="SAM" id="SignalP"/>
    </source>
</evidence>
<dbReference type="KEGG" id="muh:HYN43_011665"/>
<feature type="chain" id="PRO_5019798205" description="DUF5723 domain-containing protein" evidence="1">
    <location>
        <begin position="20"/>
        <end position="482"/>
    </location>
</feature>
<evidence type="ECO:0000313" key="3">
    <source>
        <dbReference type="EMBL" id="AYL95905.1"/>
    </source>
</evidence>
<dbReference type="Pfam" id="PF18990">
    <property type="entry name" value="DUF5723"/>
    <property type="match status" value="1"/>
</dbReference>
<organism evidence="3 4">
    <name type="scientific">Mucilaginibacter celer</name>
    <dbReference type="NCBI Taxonomy" id="2305508"/>
    <lineage>
        <taxon>Bacteria</taxon>
        <taxon>Pseudomonadati</taxon>
        <taxon>Bacteroidota</taxon>
        <taxon>Sphingobacteriia</taxon>
        <taxon>Sphingobacteriales</taxon>
        <taxon>Sphingobacteriaceae</taxon>
        <taxon>Mucilaginibacter</taxon>
    </lineage>
</organism>
<dbReference type="RefSeq" id="WP_119409515.1">
    <property type="nucleotide sequence ID" value="NZ_CP032869.1"/>
</dbReference>
<dbReference type="AlphaFoldDB" id="A0A494VXD1"/>
<dbReference type="InterPro" id="IPR043781">
    <property type="entry name" value="DUF5723"/>
</dbReference>